<dbReference type="InterPro" id="IPR007390">
    <property type="entry name" value="Spore_V_R"/>
</dbReference>
<gene>
    <name evidence="3" type="ORF">PITCH_A940001</name>
</gene>
<organism evidence="3">
    <name type="scientific">uncultured Desulfobacterium sp</name>
    <dbReference type="NCBI Taxonomy" id="201089"/>
    <lineage>
        <taxon>Bacteria</taxon>
        <taxon>Pseudomonadati</taxon>
        <taxon>Thermodesulfobacteriota</taxon>
        <taxon>Desulfobacteria</taxon>
        <taxon>Desulfobacterales</taxon>
        <taxon>Desulfobacteriaceae</taxon>
        <taxon>Desulfobacterium</taxon>
        <taxon>environmental samples</taxon>
    </lineage>
</organism>
<feature type="domain" description="SpoVR protein-like N-terminal" evidence="2">
    <location>
        <begin position="9"/>
        <end position="440"/>
    </location>
</feature>
<dbReference type="InterPro" id="IPR056174">
    <property type="entry name" value="SpoVR_N"/>
</dbReference>
<evidence type="ECO:0000259" key="2">
    <source>
        <dbReference type="Pfam" id="PF04293"/>
    </source>
</evidence>
<dbReference type="Pfam" id="PF04293">
    <property type="entry name" value="SpoVR"/>
    <property type="match status" value="1"/>
</dbReference>
<feature type="region of interest" description="Disordered" evidence="1">
    <location>
        <begin position="502"/>
        <end position="525"/>
    </location>
</feature>
<accession>A0A445N414</accession>
<proteinExistence type="predicted"/>
<name>A0A445N414_9BACT</name>
<reference evidence="3" key="1">
    <citation type="submission" date="2018-01" db="EMBL/GenBank/DDBJ databases">
        <authorList>
            <person name="Regsiter A."/>
            <person name="William W."/>
        </authorList>
    </citation>
    <scope>NUCLEOTIDE SEQUENCE</scope>
    <source>
        <strain evidence="3">TRIP AH-1</strain>
    </source>
</reference>
<evidence type="ECO:0000313" key="3">
    <source>
        <dbReference type="EMBL" id="SPD76438.1"/>
    </source>
</evidence>
<sequence>MELVNQHTKEIMEGCKERAKKAGLIFGDETLEYIVTNRDLLELSPKMMIPTLYDYWVHDVEVLKEKGKYELYPSNPYETVINTRPAISFYNDNNPDWLNVMIFYHVIAHIDFFQNNLYFRNTWDDDFTGQALSDKRTIAALRSEKGRWVDYVIEFSRGIDNLVGYYDTLSQFNRASSMLSTRLDYYFDVFLQSVKKVTINEFIKEVERYNHSNRDHGKMGEQSFFLEVAKKYPEFDALYKKSIENSGESRLDIIQFLMEYSDFLNKEANKWMKSVLQVVRKTSLFFQPQIRTKIMNEGWASYWHEMLFLNDDRISGHEVEFARVNSGVTAMPRVGLNPYALGMRLFYYLEDMADKGRYSIEFQRLADAEGRKNFDKKTGQGRDFIFRLRENFCDFTFINTFIDQDFVNRHNLFVAGKRLNESKMTWEYYVKSKDAHGYRQMLLDSLYHPPHIEIDQKKGENGLLYMRHHFEGKPLVEEFINNTMMGIEYLWGGPVQLETSQVESISPPPKNGLSAGMPSQQEKQKELEIKWRRVLYTMKDRRLSKKNI</sequence>
<dbReference type="PANTHER" id="PTHR30029:SF2">
    <property type="entry name" value="STAGE V SPORULATION PROTEIN R"/>
    <property type="match status" value="1"/>
</dbReference>
<dbReference type="AlphaFoldDB" id="A0A445N414"/>
<protein>
    <submittedName>
        <fullName evidence="3">SpoVR-like family protein</fullName>
    </submittedName>
</protein>
<dbReference type="PANTHER" id="PTHR30029">
    <property type="entry name" value="STAGE V SPORULATION PROTEIN R"/>
    <property type="match status" value="1"/>
</dbReference>
<evidence type="ECO:0000256" key="1">
    <source>
        <dbReference type="SAM" id="MobiDB-lite"/>
    </source>
</evidence>
<dbReference type="EMBL" id="OJIN01000241">
    <property type="protein sequence ID" value="SPD76438.1"/>
    <property type="molecule type" value="Genomic_DNA"/>
</dbReference>